<protein>
    <submittedName>
        <fullName evidence="1">Uncharacterized protein</fullName>
    </submittedName>
</protein>
<proteinExistence type="predicted"/>
<keyword evidence="2" id="KW-1185">Reference proteome</keyword>
<reference evidence="1 2" key="1">
    <citation type="submission" date="2021-06" db="EMBL/GenBank/DDBJ databases">
        <title>Caerostris darwini draft genome.</title>
        <authorList>
            <person name="Kono N."/>
            <person name="Arakawa K."/>
        </authorList>
    </citation>
    <scope>NUCLEOTIDE SEQUENCE [LARGE SCALE GENOMIC DNA]</scope>
</reference>
<comment type="caution">
    <text evidence="1">The sequence shown here is derived from an EMBL/GenBank/DDBJ whole genome shotgun (WGS) entry which is preliminary data.</text>
</comment>
<gene>
    <name evidence="1" type="ORF">CDAR_472071</name>
</gene>
<sequence length="94" mass="10693">MYHQIFDDAMTILPPRIDFAQVDFDSSYIAQQKPDLDFTIEYRNPNPIADPFVFPPPSNEDKMSKIFAVNVQPGGALHFILSIPQTIYPHSPTL</sequence>
<evidence type="ECO:0000313" key="2">
    <source>
        <dbReference type="Proteomes" id="UP001054837"/>
    </source>
</evidence>
<evidence type="ECO:0000313" key="1">
    <source>
        <dbReference type="EMBL" id="GIY71136.1"/>
    </source>
</evidence>
<accession>A0AAV4VL02</accession>
<organism evidence="1 2">
    <name type="scientific">Caerostris darwini</name>
    <dbReference type="NCBI Taxonomy" id="1538125"/>
    <lineage>
        <taxon>Eukaryota</taxon>
        <taxon>Metazoa</taxon>
        <taxon>Ecdysozoa</taxon>
        <taxon>Arthropoda</taxon>
        <taxon>Chelicerata</taxon>
        <taxon>Arachnida</taxon>
        <taxon>Araneae</taxon>
        <taxon>Araneomorphae</taxon>
        <taxon>Entelegynae</taxon>
        <taxon>Araneoidea</taxon>
        <taxon>Araneidae</taxon>
        <taxon>Caerostris</taxon>
    </lineage>
</organism>
<dbReference type="Proteomes" id="UP001054837">
    <property type="component" value="Unassembled WGS sequence"/>
</dbReference>
<dbReference type="AlphaFoldDB" id="A0AAV4VL02"/>
<name>A0AAV4VL02_9ARAC</name>
<dbReference type="EMBL" id="BPLQ01013294">
    <property type="protein sequence ID" value="GIY71136.1"/>
    <property type="molecule type" value="Genomic_DNA"/>
</dbReference>